<comment type="pathway">
    <text evidence="2">Amino-acid degradation; L-valine degradation.</text>
</comment>
<evidence type="ECO:0000259" key="9">
    <source>
        <dbReference type="Pfam" id="PF00441"/>
    </source>
</evidence>
<comment type="caution">
    <text evidence="12">The sequence shown here is derived from an EMBL/GenBank/DDBJ whole genome shotgun (WGS) entry which is preliminary data.</text>
</comment>
<dbReference type="InterPro" id="IPR046373">
    <property type="entry name" value="Acyl-CoA_Oxase/DH_mid-dom_sf"/>
</dbReference>
<dbReference type="Gene3D" id="2.40.110.10">
    <property type="entry name" value="Butyryl-CoA Dehydrogenase, subunit A, domain 2"/>
    <property type="match status" value="1"/>
</dbReference>
<gene>
    <name evidence="13" type="ORF">HJ526_05975</name>
    <name evidence="12" type="ORF">HJ536_09475</name>
</gene>
<dbReference type="InterPro" id="IPR013786">
    <property type="entry name" value="AcylCoA_DH/ox_N"/>
</dbReference>
<dbReference type="Gene3D" id="1.20.140.10">
    <property type="entry name" value="Butyryl-CoA Dehydrogenase, subunit A, domain 3"/>
    <property type="match status" value="1"/>
</dbReference>
<dbReference type="SUPFAM" id="SSF56645">
    <property type="entry name" value="Acyl-CoA dehydrogenase NM domain-like"/>
    <property type="match status" value="1"/>
</dbReference>
<evidence type="ECO:0000256" key="6">
    <source>
        <dbReference type="ARBA" id="ARBA00022827"/>
    </source>
</evidence>
<evidence type="ECO:0000313" key="13">
    <source>
        <dbReference type="EMBL" id="NVO26958.1"/>
    </source>
</evidence>
<dbReference type="Proteomes" id="UP000523601">
    <property type="component" value="Unassembled WGS sequence"/>
</dbReference>
<keyword evidence="4" id="KW-0101">Branched-chain amino acid catabolism</keyword>
<dbReference type="InterPro" id="IPR009075">
    <property type="entry name" value="AcylCo_DH/oxidase_C"/>
</dbReference>
<dbReference type="AlphaFoldDB" id="A0A850Q3Q0"/>
<dbReference type="EMBL" id="JABCJE010000003">
    <property type="protein sequence ID" value="NVO23584.1"/>
    <property type="molecule type" value="Genomic_DNA"/>
</dbReference>
<dbReference type="PIRSF" id="PIRSF016578">
    <property type="entry name" value="HsaA"/>
    <property type="match status" value="1"/>
</dbReference>
<dbReference type="InterPro" id="IPR052547">
    <property type="entry name" value="Mito_Isobutyryl-CoADH"/>
</dbReference>
<dbReference type="Pfam" id="PF02771">
    <property type="entry name" value="Acyl-CoA_dh_N"/>
    <property type="match status" value="1"/>
</dbReference>
<dbReference type="PANTHER" id="PTHR43831">
    <property type="entry name" value="ISOBUTYRYL-COA DEHYDROGENASE"/>
    <property type="match status" value="1"/>
</dbReference>
<evidence type="ECO:0000256" key="3">
    <source>
        <dbReference type="ARBA" id="ARBA00009347"/>
    </source>
</evidence>
<evidence type="ECO:0000256" key="1">
    <source>
        <dbReference type="ARBA" id="ARBA00001974"/>
    </source>
</evidence>
<dbReference type="RefSeq" id="WP_176853366.1">
    <property type="nucleotide sequence ID" value="NZ_JABCJD010000002.1"/>
</dbReference>
<dbReference type="PROSITE" id="PS00073">
    <property type="entry name" value="ACYL_COA_DH_2"/>
    <property type="match status" value="1"/>
</dbReference>
<organism evidence="12 15">
    <name type="scientific">Donghicola mangrovi</name>
    <dbReference type="NCBI Taxonomy" id="2729614"/>
    <lineage>
        <taxon>Bacteria</taxon>
        <taxon>Pseudomonadati</taxon>
        <taxon>Pseudomonadota</taxon>
        <taxon>Alphaproteobacteria</taxon>
        <taxon>Rhodobacterales</taxon>
        <taxon>Roseobacteraceae</taxon>
        <taxon>Donghicola</taxon>
    </lineage>
</organism>
<dbReference type="Proteomes" id="UP000592216">
    <property type="component" value="Unassembled WGS sequence"/>
</dbReference>
<dbReference type="GO" id="GO:0050660">
    <property type="term" value="F:flavin adenine dinucleotide binding"/>
    <property type="evidence" value="ECO:0007669"/>
    <property type="project" value="InterPro"/>
</dbReference>
<keyword evidence="6 8" id="KW-0274">FAD</keyword>
<dbReference type="InterPro" id="IPR006091">
    <property type="entry name" value="Acyl-CoA_Oxase/DH_mid-dom"/>
</dbReference>
<feature type="domain" description="Acyl-CoA oxidase/dehydrogenase middle" evidence="10">
    <location>
        <begin position="122"/>
        <end position="215"/>
    </location>
</feature>
<dbReference type="FunFam" id="2.40.110.10:FF:000001">
    <property type="entry name" value="Acyl-CoA dehydrogenase, mitochondrial"/>
    <property type="match status" value="1"/>
</dbReference>
<dbReference type="PROSITE" id="PS00072">
    <property type="entry name" value="ACYL_COA_DH_1"/>
    <property type="match status" value="1"/>
</dbReference>
<name>A0A850Q3Q0_9RHOB</name>
<comment type="cofactor">
    <cofactor evidence="1 8">
        <name>FAD</name>
        <dbReference type="ChEBI" id="CHEBI:57692"/>
    </cofactor>
</comment>
<dbReference type="Gene3D" id="1.10.540.10">
    <property type="entry name" value="Acyl-CoA dehydrogenase/oxidase, N-terminal domain"/>
    <property type="match status" value="1"/>
</dbReference>
<proteinExistence type="inferred from homology"/>
<dbReference type="GO" id="GO:0003995">
    <property type="term" value="F:acyl-CoA dehydrogenase activity"/>
    <property type="evidence" value="ECO:0007669"/>
    <property type="project" value="InterPro"/>
</dbReference>
<dbReference type="GO" id="GO:0009083">
    <property type="term" value="P:branched-chain amino acid catabolic process"/>
    <property type="evidence" value="ECO:0007669"/>
    <property type="project" value="UniProtKB-KW"/>
</dbReference>
<evidence type="ECO:0000259" key="10">
    <source>
        <dbReference type="Pfam" id="PF02770"/>
    </source>
</evidence>
<dbReference type="PANTHER" id="PTHR43831:SF1">
    <property type="entry name" value="ISOBUTYRYL-COA DEHYDROGENASE, MITOCHONDRIAL"/>
    <property type="match status" value="1"/>
</dbReference>
<evidence type="ECO:0000313" key="12">
    <source>
        <dbReference type="EMBL" id="NVO23584.1"/>
    </source>
</evidence>
<accession>A0A850Q3Q0</accession>
<evidence type="ECO:0000256" key="5">
    <source>
        <dbReference type="ARBA" id="ARBA00022630"/>
    </source>
</evidence>
<dbReference type="EMBL" id="JABCJD010000002">
    <property type="protein sequence ID" value="NVO26958.1"/>
    <property type="molecule type" value="Genomic_DNA"/>
</dbReference>
<evidence type="ECO:0000256" key="7">
    <source>
        <dbReference type="ARBA" id="ARBA00023002"/>
    </source>
</evidence>
<evidence type="ECO:0000256" key="8">
    <source>
        <dbReference type="RuleBase" id="RU362125"/>
    </source>
</evidence>
<evidence type="ECO:0000256" key="2">
    <source>
        <dbReference type="ARBA" id="ARBA00005109"/>
    </source>
</evidence>
<evidence type="ECO:0000313" key="14">
    <source>
        <dbReference type="Proteomes" id="UP000523601"/>
    </source>
</evidence>
<dbReference type="InterPro" id="IPR036250">
    <property type="entry name" value="AcylCo_DH-like_C"/>
</dbReference>
<dbReference type="InterPro" id="IPR006089">
    <property type="entry name" value="Acyl-CoA_DH_CS"/>
</dbReference>
<dbReference type="FunFam" id="1.20.140.10:FF:000001">
    <property type="entry name" value="Acyl-CoA dehydrogenase"/>
    <property type="match status" value="1"/>
</dbReference>
<dbReference type="InterPro" id="IPR009100">
    <property type="entry name" value="AcylCoA_DH/oxidase_NM_dom_sf"/>
</dbReference>
<sequence length="380" mass="41239">MDFALTEEQQAIFDMARAFGEEHIAPNAQIWEHEGTIPKDLWPKLAELGFGGLYVSEDNGGSGLTRLDATLVFEALSMSCPSVAAFLSIHNMCAKMLDSFASDEMRDRYLPAALSMEKVFSYCLTEPGSGSDAAALRTRAAATDQGYSLTGTKAFISGGGYSDAYIVMARSGDDSPRGISAFVIEDGTPGLSFGGLEDKMGWRSQPTRQVQMDDCHIPAANLLGTEGEGFKYAMKGLDGGRLNISACSLGAAQSALDKTLTYMAERKAFGKSIDQFQALQFRLADAEIELQAARTFLRHAAWKLDQGAPDATKFCAMAKKFVTEAGSRVADQCLQLHGGYGYLADYGIEKIVRDLRVHQILEGTNEIMRLIVARQLLAEK</sequence>
<protein>
    <submittedName>
        <fullName evidence="12">Acyl-CoA dehydrogenase</fullName>
    </submittedName>
</protein>
<evidence type="ECO:0000256" key="4">
    <source>
        <dbReference type="ARBA" id="ARBA00022456"/>
    </source>
</evidence>
<feature type="domain" description="Acyl-CoA dehydrogenase/oxidase N-terminal" evidence="11">
    <location>
        <begin position="6"/>
        <end position="117"/>
    </location>
</feature>
<keyword evidence="5 8" id="KW-0285">Flavoprotein</keyword>
<comment type="similarity">
    <text evidence="3 8">Belongs to the acyl-CoA dehydrogenase family.</text>
</comment>
<keyword evidence="14" id="KW-1185">Reference proteome</keyword>
<dbReference type="Pfam" id="PF00441">
    <property type="entry name" value="Acyl-CoA_dh_1"/>
    <property type="match status" value="1"/>
</dbReference>
<evidence type="ECO:0000259" key="11">
    <source>
        <dbReference type="Pfam" id="PF02771"/>
    </source>
</evidence>
<feature type="domain" description="Acyl-CoA dehydrogenase/oxidase C-terminal" evidence="9">
    <location>
        <begin position="227"/>
        <end position="377"/>
    </location>
</feature>
<dbReference type="InterPro" id="IPR037069">
    <property type="entry name" value="AcylCoA_DH/ox_N_sf"/>
</dbReference>
<dbReference type="SUPFAM" id="SSF47203">
    <property type="entry name" value="Acyl-CoA dehydrogenase C-terminal domain-like"/>
    <property type="match status" value="1"/>
</dbReference>
<dbReference type="Pfam" id="PF02770">
    <property type="entry name" value="Acyl-CoA_dh_M"/>
    <property type="match status" value="1"/>
</dbReference>
<keyword evidence="7 8" id="KW-0560">Oxidoreductase</keyword>
<reference evidence="14 15" key="1">
    <citation type="submission" date="2020-04" db="EMBL/GenBank/DDBJ databases">
        <title>Donghicola sp., a member of the Rhodobacteraceae family isolated from mangrove forest in Thailand.</title>
        <authorList>
            <person name="Charoenyingcharoen P."/>
            <person name="Yukphan P."/>
        </authorList>
    </citation>
    <scope>NUCLEOTIDE SEQUENCE [LARGE SCALE GENOMIC DNA]</scope>
    <source>
        <strain evidence="12 15">B5-SW-15</strain>
        <strain evidence="13 14">C2-DW-16</strain>
    </source>
</reference>
<evidence type="ECO:0000313" key="15">
    <source>
        <dbReference type="Proteomes" id="UP000592216"/>
    </source>
</evidence>